<evidence type="ECO:0000256" key="1">
    <source>
        <dbReference type="SAM" id="SignalP"/>
    </source>
</evidence>
<name>A0ABD0WDR4_UMBPY</name>
<dbReference type="AlphaFoldDB" id="A0ABD0WDR4"/>
<dbReference type="InterPro" id="IPR013783">
    <property type="entry name" value="Ig-like_fold"/>
</dbReference>
<keyword evidence="3" id="KW-1185">Reference proteome</keyword>
<gene>
    <name evidence="2" type="ORF">UPYG_G00227810</name>
</gene>
<reference evidence="2 3" key="1">
    <citation type="submission" date="2024-06" db="EMBL/GenBank/DDBJ databases">
        <authorList>
            <person name="Pan Q."/>
            <person name="Wen M."/>
            <person name="Jouanno E."/>
            <person name="Zahm M."/>
            <person name="Klopp C."/>
            <person name="Cabau C."/>
            <person name="Louis A."/>
            <person name="Berthelot C."/>
            <person name="Parey E."/>
            <person name="Roest Crollius H."/>
            <person name="Montfort J."/>
            <person name="Robinson-Rechavi M."/>
            <person name="Bouchez O."/>
            <person name="Lampietro C."/>
            <person name="Lopez Roques C."/>
            <person name="Donnadieu C."/>
            <person name="Postlethwait J."/>
            <person name="Bobe J."/>
            <person name="Verreycken H."/>
            <person name="Guiguen Y."/>
        </authorList>
    </citation>
    <scope>NUCLEOTIDE SEQUENCE [LARGE SCALE GENOMIC DNA]</scope>
    <source>
        <strain evidence="2">Up_M1</strain>
        <tissue evidence="2">Testis</tissue>
    </source>
</reference>
<feature type="chain" id="PRO_5044802089" description="Immunoglobulin V-set domain-containing protein" evidence="1">
    <location>
        <begin position="22"/>
        <end position="136"/>
    </location>
</feature>
<dbReference type="EMBL" id="JAGEUA010000007">
    <property type="protein sequence ID" value="KAL0969475.1"/>
    <property type="molecule type" value="Genomic_DNA"/>
</dbReference>
<accession>A0ABD0WDR4</accession>
<protein>
    <recommendedName>
        <fullName evidence="4">Immunoglobulin V-set domain-containing protein</fullName>
    </recommendedName>
</protein>
<evidence type="ECO:0000313" key="2">
    <source>
        <dbReference type="EMBL" id="KAL0969475.1"/>
    </source>
</evidence>
<evidence type="ECO:0008006" key="4">
    <source>
        <dbReference type="Google" id="ProtNLM"/>
    </source>
</evidence>
<dbReference type="Proteomes" id="UP001557470">
    <property type="component" value="Unassembled WGS sequence"/>
</dbReference>
<organism evidence="2 3">
    <name type="scientific">Umbra pygmaea</name>
    <name type="common">Eastern mudminnow</name>
    <dbReference type="NCBI Taxonomy" id="75934"/>
    <lineage>
        <taxon>Eukaryota</taxon>
        <taxon>Metazoa</taxon>
        <taxon>Chordata</taxon>
        <taxon>Craniata</taxon>
        <taxon>Vertebrata</taxon>
        <taxon>Euteleostomi</taxon>
        <taxon>Actinopterygii</taxon>
        <taxon>Neopterygii</taxon>
        <taxon>Teleostei</taxon>
        <taxon>Protacanthopterygii</taxon>
        <taxon>Esociformes</taxon>
        <taxon>Umbridae</taxon>
        <taxon>Umbra</taxon>
    </lineage>
</organism>
<feature type="signal peptide" evidence="1">
    <location>
        <begin position="1"/>
        <end position="21"/>
    </location>
</feature>
<dbReference type="InterPro" id="IPR036179">
    <property type="entry name" value="Ig-like_dom_sf"/>
</dbReference>
<keyword evidence="1" id="KW-0732">Signal</keyword>
<proteinExistence type="predicted"/>
<evidence type="ECO:0000313" key="3">
    <source>
        <dbReference type="Proteomes" id="UP001557470"/>
    </source>
</evidence>
<dbReference type="Gene3D" id="2.60.40.10">
    <property type="entry name" value="Immunoglobulins"/>
    <property type="match status" value="1"/>
</dbReference>
<dbReference type="SUPFAM" id="SSF48726">
    <property type="entry name" value="Immunoglobulin"/>
    <property type="match status" value="1"/>
</dbReference>
<comment type="caution">
    <text evidence="2">The sequence shown here is derived from an EMBL/GenBank/DDBJ whole genome shotgun (WGS) entry which is preliminary data.</text>
</comment>
<sequence length="136" mass="15525">MISAVIIITVPLFWITGVSLSKEVYQSPSMMLINPEDSTTFNCSHKIQSYNTILWYYRPVEDTALILIGYMYYKSPNLESSYTMLTDCHHDFNCLLGDSISKRVVFRFSSSPDSCCLGNFSRILSCSPLFPHSERP</sequence>